<dbReference type="EMBL" id="LR882967">
    <property type="protein sequence ID" value="CAD5954564.1"/>
    <property type="molecule type" value="Genomic_DNA"/>
</dbReference>
<keyword evidence="2" id="KW-1185">Reference proteome</keyword>
<reference evidence="1" key="1">
    <citation type="submission" date="2020-09" db="EMBL/GenBank/DDBJ databases">
        <authorList>
            <person name="Blom J."/>
        </authorList>
    </citation>
    <scope>NUCLEOTIDE SEQUENCE</scope>
    <source>
        <strain evidence="1">No.713</strain>
    </source>
</reference>
<organism evidence="1 2">
    <name type="scientific">Planktothrix pseudagardhii</name>
    <dbReference type="NCBI Taxonomy" id="132604"/>
    <lineage>
        <taxon>Bacteria</taxon>
        <taxon>Bacillati</taxon>
        <taxon>Cyanobacteriota</taxon>
        <taxon>Cyanophyceae</taxon>
        <taxon>Oscillatoriophycideae</taxon>
        <taxon>Oscillatoriales</taxon>
        <taxon>Microcoleaceae</taxon>
        <taxon>Planktothrix</taxon>
    </lineage>
</organism>
<dbReference type="RefSeq" id="WP_254173992.1">
    <property type="nucleotide sequence ID" value="NZ_LR882967.1"/>
</dbReference>
<dbReference type="Proteomes" id="UP001153719">
    <property type="component" value="Chromosome"/>
</dbReference>
<proteinExistence type="predicted"/>
<protein>
    <submittedName>
        <fullName evidence="1">Uncharacterized protein</fullName>
    </submittedName>
</protein>
<evidence type="ECO:0000313" key="1">
    <source>
        <dbReference type="EMBL" id="CAD5954564.1"/>
    </source>
</evidence>
<accession>A0A9W4CLV0</accession>
<evidence type="ECO:0000313" key="2">
    <source>
        <dbReference type="Proteomes" id="UP001153719"/>
    </source>
</evidence>
<dbReference type="AlphaFoldDB" id="A0A9W4CLV0"/>
<dbReference type="KEGG" id="ppsu:NO713_02794"/>
<name>A0A9W4CLV0_9CYAN</name>
<sequence length="45" mass="5306">MSLQKQQKAIVFIDARVEDYHILLEEVDPTAEVIIFPLTKMEFKK</sequence>
<gene>
    <name evidence="1" type="ORF">NO713_02794</name>
</gene>